<reference evidence="1" key="1">
    <citation type="submission" date="2019-08" db="EMBL/GenBank/DDBJ databases">
        <authorList>
            <person name="Kucharzyk K."/>
            <person name="Murdoch R.W."/>
            <person name="Higgins S."/>
            <person name="Loffler F."/>
        </authorList>
    </citation>
    <scope>NUCLEOTIDE SEQUENCE</scope>
</reference>
<organism evidence="1">
    <name type="scientific">bioreactor metagenome</name>
    <dbReference type="NCBI Taxonomy" id="1076179"/>
    <lineage>
        <taxon>unclassified sequences</taxon>
        <taxon>metagenomes</taxon>
        <taxon>ecological metagenomes</taxon>
    </lineage>
</organism>
<sequence length="103" mass="11496">MGYFQLTAHIGNTFFRIGYACSCNFCTVHGRTTAESNDGLTVVVKIGFSGALNVFNGRICLNITENSADDMMSSKCFKQFVWQPETSDRIAGDEQYTLKMLIF</sequence>
<proteinExistence type="predicted"/>
<dbReference type="AlphaFoldDB" id="A0A645DEI8"/>
<gene>
    <name evidence="1" type="ORF">SDC9_134359</name>
</gene>
<dbReference type="EMBL" id="VSSQ01035121">
    <property type="protein sequence ID" value="MPM87263.1"/>
    <property type="molecule type" value="Genomic_DNA"/>
</dbReference>
<accession>A0A645DEI8</accession>
<evidence type="ECO:0000313" key="1">
    <source>
        <dbReference type="EMBL" id="MPM87263.1"/>
    </source>
</evidence>
<protein>
    <submittedName>
        <fullName evidence="1">Uncharacterized protein</fullName>
    </submittedName>
</protein>
<comment type="caution">
    <text evidence="1">The sequence shown here is derived from an EMBL/GenBank/DDBJ whole genome shotgun (WGS) entry which is preliminary data.</text>
</comment>
<name>A0A645DEI8_9ZZZZ</name>